<gene>
    <name evidence="1" type="ORF">OG863_08105</name>
</gene>
<proteinExistence type="predicted"/>
<name>A0ABZ1FCY2_9ACTN</name>
<organism evidence="1 2">
    <name type="scientific">Streptomyces decoyicus</name>
    <dbReference type="NCBI Taxonomy" id="249567"/>
    <lineage>
        <taxon>Bacteria</taxon>
        <taxon>Bacillati</taxon>
        <taxon>Actinomycetota</taxon>
        <taxon>Actinomycetes</taxon>
        <taxon>Kitasatosporales</taxon>
        <taxon>Streptomycetaceae</taxon>
        <taxon>Streptomyces</taxon>
    </lineage>
</organism>
<dbReference type="EMBL" id="CP109106">
    <property type="protein sequence ID" value="WSB67923.1"/>
    <property type="molecule type" value="Genomic_DNA"/>
</dbReference>
<sequence>MAIPKKGARPITVDGVDYRWSVRRKPTYSQGVCHAPLSVAVVHGHEPGSVAVLRMPHAHPSNWMGAPATAVRPAGVARGIRSALRQGWKPGEPGPPFLIDLAPAP</sequence>
<dbReference type="RefSeq" id="WP_326617299.1">
    <property type="nucleotide sequence ID" value="NZ_CP109106.1"/>
</dbReference>
<protein>
    <recommendedName>
        <fullName evidence="3">DUF1905 domain-containing protein</fullName>
    </recommendedName>
</protein>
<dbReference type="Proteomes" id="UP001344251">
    <property type="component" value="Chromosome"/>
</dbReference>
<keyword evidence="2" id="KW-1185">Reference proteome</keyword>
<evidence type="ECO:0008006" key="3">
    <source>
        <dbReference type="Google" id="ProtNLM"/>
    </source>
</evidence>
<accession>A0ABZ1FCY2</accession>
<evidence type="ECO:0000313" key="1">
    <source>
        <dbReference type="EMBL" id="WSB67923.1"/>
    </source>
</evidence>
<evidence type="ECO:0000313" key="2">
    <source>
        <dbReference type="Proteomes" id="UP001344251"/>
    </source>
</evidence>
<reference evidence="1 2" key="1">
    <citation type="submission" date="2022-10" db="EMBL/GenBank/DDBJ databases">
        <title>The complete genomes of actinobacterial strains from the NBC collection.</title>
        <authorList>
            <person name="Joergensen T.S."/>
            <person name="Alvarez Arevalo M."/>
            <person name="Sterndorff E.B."/>
            <person name="Faurdal D."/>
            <person name="Vuksanovic O."/>
            <person name="Mourched A.-S."/>
            <person name="Charusanti P."/>
            <person name="Shaw S."/>
            <person name="Blin K."/>
            <person name="Weber T."/>
        </authorList>
    </citation>
    <scope>NUCLEOTIDE SEQUENCE [LARGE SCALE GENOMIC DNA]</scope>
    <source>
        <strain evidence="1 2">NBC 01774</strain>
    </source>
</reference>